<keyword evidence="4" id="KW-1185">Reference proteome</keyword>
<feature type="compositionally biased region" description="Basic residues" evidence="1">
    <location>
        <begin position="80"/>
        <end position="92"/>
    </location>
</feature>
<gene>
    <name evidence="3" type="primary">PARPA_01114.1 scaffold 1359</name>
</gene>
<feature type="compositionally biased region" description="Acidic residues" evidence="1">
    <location>
        <begin position="58"/>
        <end position="67"/>
    </location>
</feature>
<proteinExistence type="predicted"/>
<feature type="region of interest" description="Disordered" evidence="1">
    <location>
        <begin position="136"/>
        <end position="171"/>
    </location>
</feature>
<dbReference type="OrthoDB" id="2285710at2759"/>
<dbReference type="Pfam" id="PF09756">
    <property type="entry name" value="DDRGK"/>
    <property type="match status" value="1"/>
</dbReference>
<evidence type="ECO:0000313" key="3">
    <source>
        <dbReference type="EMBL" id="CEP07806.1"/>
    </source>
</evidence>
<accession>A0A0B7MPJ4</accession>
<keyword evidence="2" id="KW-0472">Membrane</keyword>
<sequence>MASANKEDQGIPLVVFIPIILCIIGILVLLDIRQRQRNPQYETIDTHQQAFEQHFMQQDEDEQENGSDDNHGEGSSTAVRVKKVGKKRGEKLRRKEEMRQYREYMDRQRDLRRAQDEIYEEEYRRKKIEDSIKRTDEMEKRKKEKERKAKADAKEESKLQKLQEKDAKKRQSRFSKYNEKLKKLVKEKKLCDISELARATGLSQEEVVDILKKLCNQDDEFELCLWSGTDAFLFITQKDYTEFNQLFKTKGKMSIHDAVL</sequence>
<evidence type="ECO:0000256" key="2">
    <source>
        <dbReference type="SAM" id="Phobius"/>
    </source>
</evidence>
<dbReference type="InterPro" id="IPR019153">
    <property type="entry name" value="DDRGK_dom-contain"/>
</dbReference>
<evidence type="ECO:0008006" key="5">
    <source>
        <dbReference type="Google" id="ProtNLM"/>
    </source>
</evidence>
<dbReference type="SMART" id="SM01128">
    <property type="entry name" value="DDRGK"/>
    <property type="match status" value="1"/>
</dbReference>
<evidence type="ECO:0000313" key="4">
    <source>
        <dbReference type="Proteomes" id="UP000054107"/>
    </source>
</evidence>
<organism evidence="3 4">
    <name type="scientific">Parasitella parasitica</name>
    <dbReference type="NCBI Taxonomy" id="35722"/>
    <lineage>
        <taxon>Eukaryota</taxon>
        <taxon>Fungi</taxon>
        <taxon>Fungi incertae sedis</taxon>
        <taxon>Mucoromycota</taxon>
        <taxon>Mucoromycotina</taxon>
        <taxon>Mucoromycetes</taxon>
        <taxon>Mucorales</taxon>
        <taxon>Mucorineae</taxon>
        <taxon>Mucoraceae</taxon>
        <taxon>Parasitella</taxon>
    </lineage>
</organism>
<dbReference type="EMBL" id="LN719426">
    <property type="protein sequence ID" value="CEP07806.1"/>
    <property type="molecule type" value="Genomic_DNA"/>
</dbReference>
<feature type="compositionally biased region" description="Basic and acidic residues" evidence="1">
    <location>
        <begin position="136"/>
        <end position="169"/>
    </location>
</feature>
<keyword evidence="2" id="KW-0812">Transmembrane</keyword>
<dbReference type="STRING" id="35722.A0A0B7MPJ4"/>
<protein>
    <recommendedName>
        <fullName evidence="5">DDRGK domain-containing protein 1</fullName>
    </recommendedName>
</protein>
<feature type="region of interest" description="Disordered" evidence="1">
    <location>
        <begin position="56"/>
        <end position="95"/>
    </location>
</feature>
<reference evidence="3 4" key="1">
    <citation type="submission" date="2014-09" db="EMBL/GenBank/DDBJ databases">
        <authorList>
            <person name="Ellenberger Sabrina"/>
        </authorList>
    </citation>
    <scope>NUCLEOTIDE SEQUENCE [LARGE SCALE GENOMIC DNA]</scope>
    <source>
        <strain evidence="3 4">CBS 412.66</strain>
    </source>
</reference>
<name>A0A0B7MPJ4_9FUNG</name>
<keyword evidence="2" id="KW-1133">Transmembrane helix</keyword>
<evidence type="ECO:0000256" key="1">
    <source>
        <dbReference type="SAM" id="MobiDB-lite"/>
    </source>
</evidence>
<feature type="transmembrane region" description="Helical" evidence="2">
    <location>
        <begin position="12"/>
        <end position="30"/>
    </location>
</feature>
<dbReference type="Proteomes" id="UP000054107">
    <property type="component" value="Unassembled WGS sequence"/>
</dbReference>
<dbReference type="AlphaFoldDB" id="A0A0B7MPJ4"/>